<dbReference type="OrthoDB" id="343958at2759"/>
<organism evidence="2">
    <name type="scientific">Cryptosporidium hominis</name>
    <dbReference type="NCBI Taxonomy" id="237895"/>
    <lineage>
        <taxon>Eukaryota</taxon>
        <taxon>Sar</taxon>
        <taxon>Alveolata</taxon>
        <taxon>Apicomplexa</taxon>
        <taxon>Conoidasida</taxon>
        <taxon>Coccidia</taxon>
        <taxon>Eucoccidiorida</taxon>
        <taxon>Eimeriorina</taxon>
        <taxon>Cryptosporidiidae</taxon>
        <taxon>Cryptosporidium</taxon>
    </lineage>
</organism>
<feature type="compositionally biased region" description="Polar residues" evidence="1">
    <location>
        <begin position="214"/>
        <end position="234"/>
    </location>
</feature>
<evidence type="ECO:0000313" key="2">
    <source>
        <dbReference type="EMBL" id="CUV07853.1"/>
    </source>
</evidence>
<sequence>MIFLPKRRNKRYAGQFLLIILLFVFYKLAFSSEISEISESNQYDLENENISKRPEGATSIPIKKKLFENFRKEVTVDKYYTKDGKKVKVILVRKRRPVFNWLRKWRNKRKIKNKAKKRYKMNKDRKSKKPNILKRVFKRKKMNDKSKEDSKISDVNYAKENEESVPKSDIFEEDTEYEVNKNEEDEPRMKEPDTQLDDTAPSPSRTSSYERSSITGENTGPTDMKTSTFDMSAL</sequence>
<name>A0A0S4TKH0_CRYHO</name>
<protein>
    <submittedName>
        <fullName evidence="2">Uncharacterized protein</fullName>
    </submittedName>
</protein>
<dbReference type="VEuPathDB" id="CryptoDB:GY17_00000740"/>
<dbReference type="VEuPathDB" id="CryptoDB:CHUDEA8_3030"/>
<reference evidence="2" key="1">
    <citation type="submission" date="2015-08" db="EMBL/GenBank/DDBJ databases">
        <authorList>
            <person name="Babu N.S."/>
            <person name="Beckwith C.J."/>
            <person name="Beseler K.G."/>
            <person name="Brison A."/>
            <person name="Carone J.V."/>
            <person name="Caskin T.P."/>
            <person name="Diamond M."/>
            <person name="Durham M.E."/>
            <person name="Foxe J.M."/>
            <person name="Go M."/>
            <person name="Henderson B.A."/>
            <person name="Jones I.B."/>
            <person name="McGettigan J.A."/>
            <person name="Micheletti S.J."/>
            <person name="Nasrallah M.E."/>
            <person name="Ortiz D."/>
            <person name="Piller C.R."/>
            <person name="Privatt S.R."/>
            <person name="Schneider S.L."/>
            <person name="Sharp S."/>
            <person name="Smith T.C."/>
            <person name="Stanton J.D."/>
            <person name="Ullery H.E."/>
            <person name="Wilson R.J."/>
            <person name="Serrano M.G."/>
            <person name="Buck G."/>
            <person name="Lee V."/>
            <person name="Wang Y."/>
            <person name="Carvalho R."/>
            <person name="Voegtly L."/>
            <person name="Shi R."/>
            <person name="Duckworth R."/>
            <person name="Johnson A."/>
            <person name="Loviza R."/>
            <person name="Walstead R."/>
            <person name="Shah Z."/>
            <person name="Kiflezghi M."/>
            <person name="Wade K."/>
            <person name="Ball S.L."/>
            <person name="Bradley K.W."/>
            <person name="Asai D.J."/>
            <person name="Bowman C.A."/>
            <person name="Russell D.A."/>
            <person name="Pope W.H."/>
            <person name="Jacobs-Sera D."/>
            <person name="Hendrix R.W."/>
            <person name="Hatfull G.F."/>
        </authorList>
    </citation>
    <scope>NUCLEOTIDE SEQUENCE [LARGE SCALE GENOMIC DNA]</scope>
</reference>
<feature type="compositionally biased region" description="Basic and acidic residues" evidence="1">
    <location>
        <begin position="178"/>
        <end position="193"/>
    </location>
</feature>
<feature type="region of interest" description="Disordered" evidence="1">
    <location>
        <begin position="113"/>
        <end position="234"/>
    </location>
</feature>
<dbReference type="VEuPathDB" id="CryptoDB:ChTU502y2012_421g0645"/>
<feature type="compositionally biased region" description="Basic residues" evidence="1">
    <location>
        <begin position="113"/>
        <end position="142"/>
    </location>
</feature>
<dbReference type="AlphaFoldDB" id="A0A0S4TKH0"/>
<accession>A0A0S4TKH0</accession>
<dbReference type="EMBL" id="LN877954">
    <property type="protein sequence ID" value="CUV07853.1"/>
    <property type="molecule type" value="Genomic_DNA"/>
</dbReference>
<dbReference type="VEuPathDB" id="CryptoDB:Chro.80353"/>
<evidence type="ECO:0000256" key="1">
    <source>
        <dbReference type="SAM" id="MobiDB-lite"/>
    </source>
</evidence>
<dbReference type="Proteomes" id="UP000199752">
    <property type="component" value="Chromosome 8"/>
</dbReference>
<gene>
    <name evidence="2" type="ORF">CHUDEA8_3030</name>
</gene>
<feature type="compositionally biased region" description="Low complexity" evidence="1">
    <location>
        <begin position="201"/>
        <end position="213"/>
    </location>
</feature>
<feature type="compositionally biased region" description="Basic and acidic residues" evidence="1">
    <location>
        <begin position="143"/>
        <end position="170"/>
    </location>
</feature>
<proteinExistence type="predicted"/>